<dbReference type="HOGENOM" id="CLU_151768_0_0_5"/>
<protein>
    <recommendedName>
        <fullName evidence="4">Twin-arginine translocation pathway signal</fullName>
    </recommendedName>
</protein>
<name>Q134H2_RHOPS</name>
<proteinExistence type="predicted"/>
<evidence type="ECO:0008006" key="4">
    <source>
        <dbReference type="Google" id="ProtNLM"/>
    </source>
</evidence>
<dbReference type="KEGG" id="rpd:RPD_3293"/>
<evidence type="ECO:0000256" key="1">
    <source>
        <dbReference type="SAM" id="MobiDB-lite"/>
    </source>
</evidence>
<accession>Q134H2</accession>
<sequence length="148" mass="16012" precursor="true">MLNQRPSLMIDRRGRPFRMRLAVSAVLMAGGAGLSGCAVIGDSAISQAFVDPAKYELFNCPQLAVERKGLDARLAELNGLMRKAETGVAGSAVAEIAYRNDYINVKAQSRLAEQTWRDNKCVEEPPAPVAPPSGARDPARSERVTSKR</sequence>
<dbReference type="AlphaFoldDB" id="Q134H2"/>
<dbReference type="eggNOG" id="ENOG5030WQY">
    <property type="taxonomic scope" value="Bacteria"/>
</dbReference>
<feature type="compositionally biased region" description="Basic and acidic residues" evidence="1">
    <location>
        <begin position="137"/>
        <end position="148"/>
    </location>
</feature>
<dbReference type="Proteomes" id="UP000001818">
    <property type="component" value="Chromosome"/>
</dbReference>
<dbReference type="EMBL" id="CP000283">
    <property type="protein sequence ID" value="ABE40517.1"/>
    <property type="molecule type" value="Genomic_DNA"/>
</dbReference>
<reference evidence="2 3" key="1">
    <citation type="submission" date="2006-03" db="EMBL/GenBank/DDBJ databases">
        <title>Complete sequence of Rhodopseudomonas palustris BisB5.</title>
        <authorList>
            <consortium name="US DOE Joint Genome Institute"/>
            <person name="Copeland A."/>
            <person name="Lucas S."/>
            <person name="Lapidus A."/>
            <person name="Barry K."/>
            <person name="Detter J.C."/>
            <person name="Glavina del Rio T."/>
            <person name="Hammon N."/>
            <person name="Israni S."/>
            <person name="Dalin E."/>
            <person name="Tice H."/>
            <person name="Pitluck S."/>
            <person name="Chain P."/>
            <person name="Malfatti S."/>
            <person name="Shin M."/>
            <person name="Vergez L."/>
            <person name="Schmutz J."/>
            <person name="Larimer F."/>
            <person name="Land M."/>
            <person name="Hauser L."/>
            <person name="Pelletier D.A."/>
            <person name="Kyrpides N."/>
            <person name="Lykidis A."/>
            <person name="Oda Y."/>
            <person name="Harwood C.S."/>
            <person name="Richardson P."/>
        </authorList>
    </citation>
    <scope>NUCLEOTIDE SEQUENCE [LARGE SCALE GENOMIC DNA]</scope>
    <source>
        <strain evidence="2 3">BisB5</strain>
    </source>
</reference>
<evidence type="ECO:0000313" key="3">
    <source>
        <dbReference type="Proteomes" id="UP000001818"/>
    </source>
</evidence>
<gene>
    <name evidence="2" type="ordered locus">RPD_3293</name>
</gene>
<feature type="region of interest" description="Disordered" evidence="1">
    <location>
        <begin position="117"/>
        <end position="148"/>
    </location>
</feature>
<organism evidence="2 3">
    <name type="scientific">Rhodopseudomonas palustris (strain BisB5)</name>
    <dbReference type="NCBI Taxonomy" id="316057"/>
    <lineage>
        <taxon>Bacteria</taxon>
        <taxon>Pseudomonadati</taxon>
        <taxon>Pseudomonadota</taxon>
        <taxon>Alphaproteobacteria</taxon>
        <taxon>Hyphomicrobiales</taxon>
        <taxon>Nitrobacteraceae</taxon>
        <taxon>Rhodopseudomonas</taxon>
    </lineage>
</organism>
<evidence type="ECO:0000313" key="2">
    <source>
        <dbReference type="EMBL" id="ABE40517.1"/>
    </source>
</evidence>